<keyword evidence="1" id="KW-0472">Membrane</keyword>
<dbReference type="EMBL" id="CP001841">
    <property type="protein sequence ID" value="AEF82418.1"/>
    <property type="molecule type" value="Genomic_DNA"/>
</dbReference>
<dbReference type="Gene3D" id="6.10.340.10">
    <property type="match status" value="1"/>
</dbReference>
<dbReference type="InterPro" id="IPR003660">
    <property type="entry name" value="HAMP_dom"/>
</dbReference>
<sequence length="627" mass="67601">MSDSNNTDIAKKTSTGVRFPFGIRLVVIVTVILLGAIWAISGLMAAMVASEFGRSAEENNLTINNRAAAGIEENIYKIRADALILLDTIDSIKDYAIGGGSSALVRQAENIFFERNQTILALIIPGSDEYINRAFFTNREVNPSGLAAWLLREREAIERASQGEPVLRNAASALDMPLLVLFYPWQERGVEEAAAIFFSPEILSKISGAGANSTFLINDAGDVLVHPDMKMALAGANEADSLLVKSLWESSGESIALLYTDEGSRFYGAGRRLSIAGAAVFSTLEYSLITQRIAATTRSNILLSITVMFLAILISWFFSKTVTTPIRKLMKAAAKIELGEFQLNDLKAKSHDELGLLTSRFVHMGNELSKWEQVKNLVGRFNNSAISAKARNDEFVLTGEYRQVVIIYCEFLSFPEISAGLSAAESLALLNRYISKMVDSVEKTGGVVDRNMGRSLIAVWGAPMSQADRAADAMNCIRSALMMRAALWELNANRGANDKPLIRIGVGIHTGEVIAGGLGSKNLVEYSVAGDAIDIAAQAKVLCAANRTDILVTQSVVDLVEGKILSEELAPFAAGGKPLGIHGLVNLKALKAKEKQRWPFTLDDVRESLGHGGPVPGQAAETSVGGE</sequence>
<dbReference type="HOGENOM" id="CLU_016487_0_0_12"/>
<dbReference type="InterPro" id="IPR001054">
    <property type="entry name" value="A/G_cyclase"/>
</dbReference>
<name>F5Y743_LEAAZ</name>
<dbReference type="InterPro" id="IPR029787">
    <property type="entry name" value="Nucleotide_cyclase"/>
</dbReference>
<dbReference type="GO" id="GO:0004016">
    <property type="term" value="F:adenylate cyclase activity"/>
    <property type="evidence" value="ECO:0007669"/>
    <property type="project" value="UniProtKB-ARBA"/>
</dbReference>
<feature type="domain" description="HAMP" evidence="3">
    <location>
        <begin position="320"/>
        <end position="373"/>
    </location>
</feature>
<dbReference type="Pfam" id="PF00672">
    <property type="entry name" value="HAMP"/>
    <property type="match status" value="1"/>
</dbReference>
<evidence type="ECO:0000313" key="4">
    <source>
        <dbReference type="EMBL" id="AEF82418.1"/>
    </source>
</evidence>
<dbReference type="PROSITE" id="PS50125">
    <property type="entry name" value="GUANYLATE_CYCLASE_2"/>
    <property type="match status" value="1"/>
</dbReference>
<dbReference type="GO" id="GO:0006171">
    <property type="term" value="P:cAMP biosynthetic process"/>
    <property type="evidence" value="ECO:0007669"/>
    <property type="project" value="TreeGrafter"/>
</dbReference>
<dbReference type="PROSITE" id="PS50885">
    <property type="entry name" value="HAMP"/>
    <property type="match status" value="1"/>
</dbReference>
<feature type="transmembrane region" description="Helical" evidence="1">
    <location>
        <begin position="301"/>
        <end position="318"/>
    </location>
</feature>
<evidence type="ECO:0000256" key="1">
    <source>
        <dbReference type="SAM" id="Phobius"/>
    </source>
</evidence>
<organism evidence="4 5">
    <name type="scientific">Leadbettera azotonutricia (strain ATCC BAA-888 / DSM 13862 / ZAS-9)</name>
    <name type="common">Treponema azotonutricium</name>
    <dbReference type="NCBI Taxonomy" id="545695"/>
    <lineage>
        <taxon>Bacteria</taxon>
        <taxon>Pseudomonadati</taxon>
        <taxon>Spirochaetota</taxon>
        <taxon>Spirochaetia</taxon>
        <taxon>Spirochaetales</taxon>
        <taxon>Breznakiellaceae</taxon>
        <taxon>Leadbettera</taxon>
    </lineage>
</organism>
<dbReference type="OrthoDB" id="9806704at2"/>
<dbReference type="AlphaFoldDB" id="F5Y743"/>
<dbReference type="SUPFAM" id="SSF158472">
    <property type="entry name" value="HAMP domain-like"/>
    <property type="match status" value="1"/>
</dbReference>
<accession>F5Y743</accession>
<protein>
    <submittedName>
        <fullName evidence="4">Putative adenylate cyclase</fullName>
    </submittedName>
</protein>
<feature type="domain" description="Guanylate cyclase" evidence="2">
    <location>
        <begin position="405"/>
        <end position="540"/>
    </location>
</feature>
<evidence type="ECO:0000313" key="5">
    <source>
        <dbReference type="Proteomes" id="UP000009222"/>
    </source>
</evidence>
<evidence type="ECO:0000259" key="3">
    <source>
        <dbReference type="PROSITE" id="PS50885"/>
    </source>
</evidence>
<dbReference type="CDD" id="cd07302">
    <property type="entry name" value="CHD"/>
    <property type="match status" value="1"/>
</dbReference>
<gene>
    <name evidence="4" type="ordered locus">TREAZ_1153</name>
</gene>
<dbReference type="SUPFAM" id="SSF55073">
    <property type="entry name" value="Nucleotide cyclase"/>
    <property type="match status" value="1"/>
</dbReference>
<dbReference type="eggNOG" id="COG2114">
    <property type="taxonomic scope" value="Bacteria"/>
</dbReference>
<reference evidence="4 5" key="2">
    <citation type="journal article" date="2011" name="ISME J.">
        <title>RNA-seq reveals cooperative metabolic interactions between two termite-gut spirochete species in co-culture.</title>
        <authorList>
            <person name="Rosenthal A.Z."/>
            <person name="Matson E.G."/>
            <person name="Eldar A."/>
            <person name="Leadbetter J.R."/>
        </authorList>
    </citation>
    <scope>NUCLEOTIDE SEQUENCE [LARGE SCALE GENOMIC DNA]</scope>
    <source>
        <strain evidence="5">ATCC BAA-888 / DSM 13862 / ZAS-9</strain>
    </source>
</reference>
<reference evidence="5" key="1">
    <citation type="submission" date="2009-12" db="EMBL/GenBank/DDBJ databases">
        <title>Complete sequence of Treponema azotonutricium strain ZAS-9.</title>
        <authorList>
            <person name="Tetu S.G."/>
            <person name="Matson E."/>
            <person name="Ren Q."/>
            <person name="Seshadri R."/>
            <person name="Elbourne L."/>
            <person name="Hassan K.A."/>
            <person name="Durkin A."/>
            <person name="Radune D."/>
            <person name="Mohamoud Y."/>
            <person name="Shay R."/>
            <person name="Jin S."/>
            <person name="Zhang X."/>
            <person name="Lucey K."/>
            <person name="Ballor N.R."/>
            <person name="Ottesen E."/>
            <person name="Rosenthal R."/>
            <person name="Allen A."/>
            <person name="Leadbetter J.R."/>
            <person name="Paulsen I.T."/>
        </authorList>
    </citation>
    <scope>NUCLEOTIDE SEQUENCE [LARGE SCALE GENOMIC DNA]</scope>
    <source>
        <strain evidence="5">ATCC BAA-888 / DSM 13862 / ZAS-9</strain>
    </source>
</reference>
<dbReference type="STRING" id="545695.TREAZ_1153"/>
<dbReference type="PANTHER" id="PTHR43081">
    <property type="entry name" value="ADENYLATE CYCLASE, TERMINAL-DIFFERENTIATION SPECIFIC-RELATED"/>
    <property type="match status" value="1"/>
</dbReference>
<dbReference type="InterPro" id="IPR050697">
    <property type="entry name" value="Adenylyl/Guanylyl_Cyclase_3/4"/>
</dbReference>
<dbReference type="Pfam" id="PF00211">
    <property type="entry name" value="Guanylate_cyc"/>
    <property type="match status" value="1"/>
</dbReference>
<dbReference type="GO" id="GO:0016020">
    <property type="term" value="C:membrane"/>
    <property type="evidence" value="ECO:0007669"/>
    <property type="project" value="InterPro"/>
</dbReference>
<dbReference type="SMART" id="SM00044">
    <property type="entry name" value="CYCc"/>
    <property type="match status" value="1"/>
</dbReference>
<keyword evidence="1" id="KW-0812">Transmembrane</keyword>
<keyword evidence="5" id="KW-1185">Reference proteome</keyword>
<dbReference type="PANTHER" id="PTHR43081:SF1">
    <property type="entry name" value="ADENYLATE CYCLASE, TERMINAL-DIFFERENTIATION SPECIFIC"/>
    <property type="match status" value="1"/>
</dbReference>
<dbReference type="Proteomes" id="UP000009222">
    <property type="component" value="Chromosome"/>
</dbReference>
<dbReference type="CDD" id="cd06225">
    <property type="entry name" value="HAMP"/>
    <property type="match status" value="1"/>
</dbReference>
<dbReference type="KEGG" id="taz:TREAZ_1153"/>
<dbReference type="GO" id="GO:0035556">
    <property type="term" value="P:intracellular signal transduction"/>
    <property type="evidence" value="ECO:0007669"/>
    <property type="project" value="InterPro"/>
</dbReference>
<dbReference type="CDD" id="cd18774">
    <property type="entry name" value="PDC2_HK_sensor"/>
    <property type="match status" value="1"/>
</dbReference>
<dbReference type="InParanoid" id="F5Y743"/>
<dbReference type="eggNOG" id="COG3850">
    <property type="taxonomic scope" value="Bacteria"/>
</dbReference>
<proteinExistence type="predicted"/>
<evidence type="ECO:0000259" key="2">
    <source>
        <dbReference type="PROSITE" id="PS50125"/>
    </source>
</evidence>
<feature type="transmembrane region" description="Helical" evidence="1">
    <location>
        <begin position="21"/>
        <end position="46"/>
    </location>
</feature>
<dbReference type="RefSeq" id="WP_015710839.1">
    <property type="nucleotide sequence ID" value="NC_015577.1"/>
</dbReference>
<dbReference type="Gene3D" id="3.30.70.1230">
    <property type="entry name" value="Nucleotide cyclase"/>
    <property type="match status" value="1"/>
</dbReference>
<keyword evidence="1" id="KW-1133">Transmembrane helix</keyword>